<dbReference type="STRING" id="709032.Sulku_0721"/>
<keyword evidence="1" id="KW-0732">Signal</keyword>
<dbReference type="HOGENOM" id="CLU_1626214_0_0_7"/>
<reference evidence="2 3" key="1">
    <citation type="journal article" date="2012" name="Stand. Genomic Sci.">
        <title>Complete genome sequence of the sulfur compounds oxidizing chemolithoautotroph Sulfuricurvum kujiense type strain (YK-1(T)).</title>
        <authorList>
            <person name="Han C."/>
            <person name="Kotsyurbenko O."/>
            <person name="Chertkov O."/>
            <person name="Held B."/>
            <person name="Lapidus A."/>
            <person name="Nolan M."/>
            <person name="Lucas S."/>
            <person name="Hammon N."/>
            <person name="Deshpande S."/>
            <person name="Cheng J.F."/>
            <person name="Tapia R."/>
            <person name="Goodwin L.A."/>
            <person name="Pitluck S."/>
            <person name="Liolios K."/>
            <person name="Pagani I."/>
            <person name="Ivanova N."/>
            <person name="Mavromatis K."/>
            <person name="Mikhailova N."/>
            <person name="Pati A."/>
            <person name="Chen A."/>
            <person name="Palaniappan K."/>
            <person name="Land M."/>
            <person name="Hauser L."/>
            <person name="Chang Y.J."/>
            <person name="Jeffries C.D."/>
            <person name="Brambilla E.M."/>
            <person name="Rohde M."/>
            <person name="Spring S."/>
            <person name="Sikorski J."/>
            <person name="Goker M."/>
            <person name="Woyke T."/>
            <person name="Bristow J."/>
            <person name="Eisen J.A."/>
            <person name="Markowitz V."/>
            <person name="Hugenholtz P."/>
            <person name="Kyrpides N.C."/>
            <person name="Klenk H.P."/>
            <person name="Detter J.C."/>
        </authorList>
    </citation>
    <scope>NUCLEOTIDE SEQUENCE [LARGE SCALE GENOMIC DNA]</scope>
    <source>
        <strain evidence="3">ATCC BAA-921 / DSM 16994 / JCM 11577 / YK-1</strain>
    </source>
</reference>
<gene>
    <name evidence="2" type="ordered locus">Sulku_0721</name>
</gene>
<protein>
    <recommendedName>
        <fullName evidence="4">Transformation system protein</fullName>
    </recommendedName>
</protein>
<keyword evidence="3" id="KW-1185">Reference proteome</keyword>
<evidence type="ECO:0000313" key="3">
    <source>
        <dbReference type="Proteomes" id="UP000008721"/>
    </source>
</evidence>
<evidence type="ECO:0000313" key="2">
    <source>
        <dbReference type="EMBL" id="ADR33387.1"/>
    </source>
</evidence>
<feature type="signal peptide" evidence="1">
    <location>
        <begin position="1"/>
        <end position="17"/>
    </location>
</feature>
<dbReference type="RefSeq" id="WP_013459584.1">
    <property type="nucleotide sequence ID" value="NC_014762.1"/>
</dbReference>
<dbReference type="EMBL" id="CP002355">
    <property type="protein sequence ID" value="ADR33387.1"/>
    <property type="molecule type" value="Genomic_DNA"/>
</dbReference>
<accession>E4U183</accession>
<dbReference type="AlphaFoldDB" id="E4U183"/>
<organism evidence="2 3">
    <name type="scientific">Sulfuricurvum kujiense (strain ATCC BAA-921 / DSM 16994 / JCM 11577 / YK-1)</name>
    <dbReference type="NCBI Taxonomy" id="709032"/>
    <lineage>
        <taxon>Bacteria</taxon>
        <taxon>Pseudomonadati</taxon>
        <taxon>Campylobacterota</taxon>
        <taxon>Epsilonproteobacteria</taxon>
        <taxon>Campylobacterales</taxon>
        <taxon>Sulfurimonadaceae</taxon>
        <taxon>Sulfuricurvum</taxon>
    </lineage>
</organism>
<evidence type="ECO:0008006" key="4">
    <source>
        <dbReference type="Google" id="ProtNLM"/>
    </source>
</evidence>
<feature type="chain" id="PRO_5003188460" description="Transformation system protein" evidence="1">
    <location>
        <begin position="18"/>
        <end position="163"/>
    </location>
</feature>
<proteinExistence type="predicted"/>
<name>E4U183_SULKY</name>
<dbReference type="KEGG" id="sku:Sulku_0721"/>
<evidence type="ECO:0000256" key="1">
    <source>
        <dbReference type="SAM" id="SignalP"/>
    </source>
</evidence>
<dbReference type="Proteomes" id="UP000008721">
    <property type="component" value="Chromosome"/>
</dbReference>
<sequence length="163" mass="18070">MKKYLFIGFLSIFSLHASVIVESPPVSVVPQPNDDKEVAWVNEQVLAILPARIGIAEGFINSLRDPMKMKKTTPIILPGSKLLAPPKLGSILQPPVVEEPLRLLAIMNKSVLINGKWYKSGDSVRNFTLAEIKTNSVLLTGKKDKKLVLFLTKQNNNIKIITQ</sequence>